<evidence type="ECO:0000256" key="3">
    <source>
        <dbReference type="ARBA" id="ARBA00022741"/>
    </source>
</evidence>
<evidence type="ECO:0000313" key="9">
    <source>
        <dbReference type="Proteomes" id="UP000859547"/>
    </source>
</evidence>
<dbReference type="PANTHER" id="PTHR39206">
    <property type="entry name" value="SLL8004 PROTEIN"/>
    <property type="match status" value="1"/>
</dbReference>
<feature type="domain" description="Zeta toxin" evidence="7">
    <location>
        <begin position="4"/>
        <end position="174"/>
    </location>
</feature>
<evidence type="ECO:0000256" key="2">
    <source>
        <dbReference type="ARBA" id="ARBA00011963"/>
    </source>
</evidence>
<dbReference type="InterPro" id="IPR010488">
    <property type="entry name" value="Zeta_toxin_domain"/>
</dbReference>
<dbReference type="PANTHER" id="PTHR39206:SF1">
    <property type="entry name" value="SLL8004 PROTEIN"/>
    <property type="match status" value="1"/>
</dbReference>
<dbReference type="Gene3D" id="3.40.50.300">
    <property type="entry name" value="P-loop containing nucleotide triphosphate hydrolases"/>
    <property type="match status" value="1"/>
</dbReference>
<name>A0A8H9UX97_CLOPF</name>
<accession>A0A8H9UX97</accession>
<evidence type="ECO:0000256" key="5">
    <source>
        <dbReference type="ARBA" id="ARBA00032897"/>
    </source>
</evidence>
<comment type="catalytic activity">
    <reaction evidence="6">
        <text>UDP-N-acetyl-alpha-D-glucosamine + ATP = UDP-N-acetyl-alpha-D-glucosamine 3'-phosphate + ADP + H(+)</text>
        <dbReference type="Rhea" id="RHEA:32671"/>
        <dbReference type="ChEBI" id="CHEBI:15378"/>
        <dbReference type="ChEBI" id="CHEBI:30616"/>
        <dbReference type="ChEBI" id="CHEBI:57705"/>
        <dbReference type="ChEBI" id="CHEBI:64353"/>
        <dbReference type="ChEBI" id="CHEBI:456216"/>
        <dbReference type="EC" id="2.7.1.176"/>
    </reaction>
</comment>
<keyword evidence="3" id="KW-0547">Nucleotide-binding</keyword>
<protein>
    <recommendedName>
        <fullName evidence="5">UDP-N-acetylglucosamine kinase</fullName>
        <ecNumber evidence="2">2.7.1.176</ecNumber>
    </recommendedName>
    <alternativeName>
        <fullName evidence="5">UDP-N-acetylglucosamine kinase</fullName>
    </alternativeName>
</protein>
<gene>
    <name evidence="8" type="ORF">I9080_002136</name>
</gene>
<dbReference type="AlphaFoldDB" id="A0A8H9UX97"/>
<sequence>MNNSRKTYTLFAGVNGAGKTSIYDSIYYTDNKLEKRINTDEMVSSLGSWKDNNLQIKCARQAIKLIKDYINQGVSFNQETTLSGKSIIRNIKLAKASGYYVIMNYIGVDTVDIAKERVRLRVKKGGHGIQDSDIERRYTDSLKNLVSVINICDEITIFDNTKFFKDVMYIKNGEITWMKEELPIWLKNLSLK</sequence>
<evidence type="ECO:0000256" key="4">
    <source>
        <dbReference type="ARBA" id="ARBA00022840"/>
    </source>
</evidence>
<evidence type="ECO:0000259" key="7">
    <source>
        <dbReference type="Pfam" id="PF06414"/>
    </source>
</evidence>
<proteinExistence type="inferred from homology"/>
<dbReference type="InterPro" id="IPR027417">
    <property type="entry name" value="P-loop_NTPase"/>
</dbReference>
<keyword evidence="4" id="KW-0067">ATP-binding</keyword>
<evidence type="ECO:0000256" key="6">
    <source>
        <dbReference type="ARBA" id="ARBA00048178"/>
    </source>
</evidence>
<dbReference type="Pfam" id="PF06414">
    <property type="entry name" value="Zeta_toxin"/>
    <property type="match status" value="1"/>
</dbReference>
<evidence type="ECO:0000313" key="8">
    <source>
        <dbReference type="EMBL" id="HAT4308326.1"/>
    </source>
</evidence>
<reference evidence="8" key="1">
    <citation type="journal article" date="2018" name="Genome Biol.">
        <title>SKESA: strategic k-mer extension for scrupulous assemblies.</title>
        <authorList>
            <person name="Souvorov A."/>
            <person name="Agarwala R."/>
            <person name="Lipman D.J."/>
        </authorList>
    </citation>
    <scope>NUCLEOTIDE SEQUENCE</scope>
    <source>
        <strain evidence="8">C8</strain>
    </source>
</reference>
<dbReference type="EC" id="2.7.1.176" evidence="2"/>
<reference evidence="8" key="2">
    <citation type="submission" date="2020-07" db="EMBL/GenBank/DDBJ databases">
        <authorList>
            <consortium name="NCBI Pathogen Detection Project"/>
        </authorList>
    </citation>
    <scope>NUCLEOTIDE SEQUENCE</scope>
    <source>
        <strain evidence="8">C8</strain>
    </source>
</reference>
<organism evidence="8 9">
    <name type="scientific">Clostridium perfringens</name>
    <dbReference type="NCBI Taxonomy" id="1502"/>
    <lineage>
        <taxon>Bacteria</taxon>
        <taxon>Bacillati</taxon>
        <taxon>Bacillota</taxon>
        <taxon>Clostridia</taxon>
        <taxon>Eubacteriales</taxon>
        <taxon>Clostridiaceae</taxon>
        <taxon>Clostridium</taxon>
    </lineage>
</organism>
<comment type="caution">
    <text evidence="8">The sequence shown here is derived from an EMBL/GenBank/DDBJ whole genome shotgun (WGS) entry which is preliminary data.</text>
</comment>
<dbReference type="EMBL" id="DACTCB010000011">
    <property type="protein sequence ID" value="HAT4308326.1"/>
    <property type="molecule type" value="Genomic_DNA"/>
</dbReference>
<evidence type="ECO:0000256" key="1">
    <source>
        <dbReference type="ARBA" id="ARBA00009104"/>
    </source>
</evidence>
<comment type="similarity">
    <text evidence="1">Belongs to the zeta toxin family.</text>
</comment>
<dbReference type="RefSeq" id="WP_004456565.1">
    <property type="nucleotide sequence ID" value="NZ_CP075935.1"/>
</dbReference>
<dbReference type="GO" id="GO:0016301">
    <property type="term" value="F:kinase activity"/>
    <property type="evidence" value="ECO:0007669"/>
    <property type="project" value="InterPro"/>
</dbReference>
<dbReference type="GO" id="GO:0005524">
    <property type="term" value="F:ATP binding"/>
    <property type="evidence" value="ECO:0007669"/>
    <property type="project" value="UniProtKB-KW"/>
</dbReference>
<dbReference type="Proteomes" id="UP000859547">
    <property type="component" value="Unassembled WGS sequence"/>
</dbReference>